<dbReference type="NCBIfam" id="NF006043">
    <property type="entry name" value="PRK08186.1"/>
    <property type="match status" value="1"/>
</dbReference>
<dbReference type="PATRIC" id="fig|1121022.4.peg.2494"/>
<evidence type="ECO:0000259" key="1">
    <source>
        <dbReference type="Pfam" id="PF01425"/>
    </source>
</evidence>
<reference evidence="3 4" key="1">
    <citation type="journal article" date="2014" name="Nature">
        <title>Sequential evolution of bacterial morphology by co-option of a developmental regulator.</title>
        <authorList>
            <person name="Jiang C."/>
            <person name="Brown P.J."/>
            <person name="Ducret A."/>
            <person name="Brun Y.V."/>
        </authorList>
    </citation>
    <scope>NUCLEOTIDE SEQUENCE [LARGE SCALE GENOMIC DNA]</scope>
    <source>
        <strain evidence="3 4">DSM 16100</strain>
    </source>
</reference>
<evidence type="ECO:0000313" key="3">
    <source>
        <dbReference type="EMBL" id="ESQ90496.1"/>
    </source>
</evidence>
<dbReference type="NCBIfam" id="TIGR02713">
    <property type="entry name" value="allophanate_hyd"/>
    <property type="match status" value="1"/>
</dbReference>
<organism evidence="3 4">
    <name type="scientific">Asticcacaulis benevestitus DSM 16100 = ATCC BAA-896</name>
    <dbReference type="NCBI Taxonomy" id="1121022"/>
    <lineage>
        <taxon>Bacteria</taxon>
        <taxon>Pseudomonadati</taxon>
        <taxon>Pseudomonadota</taxon>
        <taxon>Alphaproteobacteria</taxon>
        <taxon>Caulobacterales</taxon>
        <taxon>Caulobacteraceae</taxon>
        <taxon>Asticcacaulis</taxon>
    </lineage>
</organism>
<dbReference type="Pfam" id="PF01425">
    <property type="entry name" value="Amidase"/>
    <property type="match status" value="1"/>
</dbReference>
<keyword evidence="4" id="KW-1185">Reference proteome</keyword>
<dbReference type="PANTHER" id="PTHR11895">
    <property type="entry name" value="TRANSAMIDASE"/>
    <property type="match status" value="1"/>
</dbReference>
<dbReference type="Gene3D" id="1.20.58.1700">
    <property type="match status" value="1"/>
</dbReference>
<dbReference type="EMBL" id="AWGB01000023">
    <property type="protein sequence ID" value="ESQ90496.1"/>
    <property type="molecule type" value="Genomic_DNA"/>
</dbReference>
<dbReference type="Gene3D" id="3.90.1300.10">
    <property type="entry name" value="Amidase signature (AS) domain"/>
    <property type="match status" value="1"/>
</dbReference>
<name>V4PQC2_9CAUL</name>
<dbReference type="InterPro" id="IPR036928">
    <property type="entry name" value="AS_sf"/>
</dbReference>
<feature type="domain" description="Allophanate hydrolase C-terminal" evidence="2">
    <location>
        <begin position="460"/>
        <end position="582"/>
    </location>
</feature>
<dbReference type="Pfam" id="PF21986">
    <property type="entry name" value="AH_C"/>
    <property type="match status" value="1"/>
</dbReference>
<feature type="domain" description="Amidase" evidence="1">
    <location>
        <begin position="29"/>
        <end position="433"/>
    </location>
</feature>
<proteinExistence type="predicted"/>
<dbReference type="InterPro" id="IPR053844">
    <property type="entry name" value="AH_C"/>
</dbReference>
<dbReference type="Proteomes" id="UP000017837">
    <property type="component" value="Unassembled WGS sequence"/>
</dbReference>
<dbReference type="AlphaFoldDB" id="V4PQC2"/>
<dbReference type="Gene3D" id="3.10.490.10">
    <property type="entry name" value="Gamma-glutamyl cyclotransferase-like"/>
    <property type="match status" value="1"/>
</dbReference>
<sequence>MITATDTAAAVQSGALSVVEVLEQTFDRITRYDAVQPQVWISRLPREAVIAYAEAVDARVKAGEPLPLAGVPFAIKDNIDLAGTATTAACPEFAFLPDRSAFVVERLIEAGAIPIGKTNLDQFATGLNGTRSPHGAPSCVFNRNFISGGSSSGSSVAVAAGLVAFSLGTDTAGSGRVPAAFNHLIGFKPTKGRWSTSGLVPACRSLDCITAFTHTLEDAALVDDVIASFDVADPFSRPVENTPRQRKRIGVPLLSQRNYLGDAHSAYLYEAALLALRATGSELVEIDIGFLSETAQLLYSGPWVAERTAALKSLLSNHPDAIDPTVRTITQAGLGITAVELFEGEYRLKALARQAEALWAGVDMLALPTTPTCYRIAEMREEPVRLNSALGLYTNFVNLLDMSAVALPAGFRDSGTGFGITLIGPAHTDQALLAAGQAYLAKADLPSPPELDFGDKMETVKLAVVGAHLAGMPLHWQLTSRNARFVGAAQTAPNYRLYAIANAVPPKPALIYDETGASIAVEIYELDLAAFGSFVVDVPAPLAIGTVVLDNGSSVKGFVAEPRAIEGGEDITALGGWRAFIAR</sequence>
<comment type="caution">
    <text evidence="3">The sequence shown here is derived from an EMBL/GenBank/DDBJ whole genome shotgun (WGS) entry which is preliminary data.</text>
</comment>
<dbReference type="InterPro" id="IPR014085">
    <property type="entry name" value="Allophanate_hydrolase"/>
</dbReference>
<dbReference type="RefSeq" id="WP_018082774.1">
    <property type="nucleotide sequence ID" value="NZ_AQWM01000018.1"/>
</dbReference>
<dbReference type="PANTHER" id="PTHR11895:SF169">
    <property type="entry name" value="GLUTAMYL-TRNA(GLN) AMIDOTRANSFERASE"/>
    <property type="match status" value="1"/>
</dbReference>
<dbReference type="SUPFAM" id="SSF75304">
    <property type="entry name" value="Amidase signature (AS) enzymes"/>
    <property type="match status" value="1"/>
</dbReference>
<gene>
    <name evidence="3" type="ORF">ABENE_12300</name>
</gene>
<evidence type="ECO:0000259" key="2">
    <source>
        <dbReference type="Pfam" id="PF21986"/>
    </source>
</evidence>
<dbReference type="eggNOG" id="COG0154">
    <property type="taxonomic scope" value="Bacteria"/>
</dbReference>
<evidence type="ECO:0000313" key="4">
    <source>
        <dbReference type="Proteomes" id="UP000017837"/>
    </source>
</evidence>
<dbReference type="OrthoDB" id="9811471at2"/>
<accession>V4PQC2</accession>
<dbReference type="STRING" id="1121022.GCA_000376105_03105"/>
<protein>
    <submittedName>
        <fullName evidence="3">Uncharacterized protein</fullName>
    </submittedName>
</protein>
<dbReference type="InterPro" id="IPR000120">
    <property type="entry name" value="Amidase"/>
</dbReference>
<dbReference type="InterPro" id="IPR023631">
    <property type="entry name" value="Amidase_dom"/>
</dbReference>
<dbReference type="GO" id="GO:0003824">
    <property type="term" value="F:catalytic activity"/>
    <property type="evidence" value="ECO:0007669"/>
    <property type="project" value="InterPro"/>
</dbReference>